<evidence type="ECO:0000259" key="2">
    <source>
        <dbReference type="Pfam" id="PF18433"/>
    </source>
</evidence>
<dbReference type="EMBL" id="CP072133">
    <property type="protein sequence ID" value="QTH72894.1"/>
    <property type="molecule type" value="Genomic_DNA"/>
</dbReference>
<feature type="region of interest" description="Disordered" evidence="1">
    <location>
        <begin position="1"/>
        <end position="21"/>
    </location>
</feature>
<dbReference type="AlphaFoldDB" id="A0A975HMA2"/>
<protein>
    <submittedName>
        <fullName evidence="3">DUF5610 domain-containing protein</fullName>
    </submittedName>
</protein>
<evidence type="ECO:0000256" key="1">
    <source>
        <dbReference type="SAM" id="MobiDB-lite"/>
    </source>
</evidence>
<sequence length="368" mass="40493">MKIGQQHGVMPPGLDKFPLTHRPGQKLGLLNSDSYQGDKFKTSAKVLEDKLNEALGIAPKKDKAEKKPLFDFESVVKNVLEFVKGAVNMAKANGKSDDELREMLGKAREGVNLGVDDASKILDDSGLLDDDIKTGISKSQEGIHKGLDDFEKSLFEPQSQGVLVAGAQYASLQNQAEFSFTTAEGDEIVISFNDAYSSKQGFAASEGEKGKAFAFASEQQHEVEFSISVNGEVNDAEKEAINGMMKDIRDISNAFFRGDFDKAFEQAKKLSLDNEQIAQFSLDMKQTKQTAAISQYQQSNPTAQAAKAFQPLNEGLREVHGQGKALGVEKQLPDIMEWMNHGQARLKEFLDYAQAYFQTLDSQKQSNS</sequence>
<accession>A0A975HMA2</accession>
<evidence type="ECO:0000313" key="4">
    <source>
        <dbReference type="Proteomes" id="UP000664904"/>
    </source>
</evidence>
<keyword evidence="4" id="KW-1185">Reference proteome</keyword>
<dbReference type="Pfam" id="PF18433">
    <property type="entry name" value="DUF5610"/>
    <property type="match status" value="1"/>
</dbReference>
<organism evidence="3 4">
    <name type="scientific">Pseudoalteromonas xiamenensis</name>
    <dbReference type="NCBI Taxonomy" id="882626"/>
    <lineage>
        <taxon>Bacteria</taxon>
        <taxon>Pseudomonadati</taxon>
        <taxon>Pseudomonadota</taxon>
        <taxon>Gammaproteobacteria</taxon>
        <taxon>Alteromonadales</taxon>
        <taxon>Pseudoalteromonadaceae</taxon>
        <taxon>Pseudoalteromonas</taxon>
    </lineage>
</organism>
<gene>
    <name evidence="3" type="ORF">J5O05_11045</name>
</gene>
<dbReference type="KEGG" id="pxi:J5O05_11045"/>
<dbReference type="Gene3D" id="1.10.132.90">
    <property type="match status" value="1"/>
</dbReference>
<dbReference type="Proteomes" id="UP000664904">
    <property type="component" value="Chromosome"/>
</dbReference>
<name>A0A975HMA2_9GAMM</name>
<evidence type="ECO:0000313" key="3">
    <source>
        <dbReference type="EMBL" id="QTH72894.1"/>
    </source>
</evidence>
<reference evidence="3" key="1">
    <citation type="submission" date="2021-03" db="EMBL/GenBank/DDBJ databases">
        <title>Complete Genome of Pseudoalteromonas xiamenensis STKMTI.2, a new potential marine bacterium producing anti-Vibrio compounds.</title>
        <authorList>
            <person name="Handayani D.P."/>
            <person name="Isnansetyo A."/>
            <person name="Istiqomah I."/>
            <person name="Jumina J."/>
        </authorList>
    </citation>
    <scope>NUCLEOTIDE SEQUENCE</scope>
    <source>
        <strain evidence="3">STKMTI.2</strain>
    </source>
</reference>
<proteinExistence type="predicted"/>
<dbReference type="InterPro" id="IPR041651">
    <property type="entry name" value="DUF5610"/>
</dbReference>
<feature type="domain" description="DUF5610" evidence="2">
    <location>
        <begin position="45"/>
        <end position="150"/>
    </location>
</feature>